<reference evidence="2" key="1">
    <citation type="submission" date="2021-02" db="EMBL/GenBank/DDBJ databases">
        <authorList>
            <person name="Nowell W R."/>
        </authorList>
    </citation>
    <scope>NUCLEOTIDE SEQUENCE</scope>
</reference>
<feature type="region of interest" description="Disordered" evidence="1">
    <location>
        <begin position="55"/>
        <end position="154"/>
    </location>
</feature>
<protein>
    <submittedName>
        <fullName evidence="2">Uncharacterized protein</fullName>
    </submittedName>
</protein>
<dbReference type="EMBL" id="CAJOBB010003218">
    <property type="protein sequence ID" value="CAF4027842.1"/>
    <property type="molecule type" value="Genomic_DNA"/>
</dbReference>
<feature type="region of interest" description="Disordered" evidence="1">
    <location>
        <begin position="1"/>
        <end position="20"/>
    </location>
</feature>
<accession>A0A819Q9B8</accession>
<feature type="compositionally biased region" description="Low complexity" evidence="1">
    <location>
        <begin position="113"/>
        <end position="139"/>
    </location>
</feature>
<gene>
    <name evidence="2" type="ORF">KXQ929_LOCUS30095</name>
</gene>
<comment type="caution">
    <text evidence="2">The sequence shown here is derived from an EMBL/GenBank/DDBJ whole genome shotgun (WGS) entry which is preliminary data.</text>
</comment>
<evidence type="ECO:0000313" key="2">
    <source>
        <dbReference type="EMBL" id="CAF4027842.1"/>
    </source>
</evidence>
<organism evidence="2 3">
    <name type="scientific">Adineta steineri</name>
    <dbReference type="NCBI Taxonomy" id="433720"/>
    <lineage>
        <taxon>Eukaryota</taxon>
        <taxon>Metazoa</taxon>
        <taxon>Spiralia</taxon>
        <taxon>Gnathifera</taxon>
        <taxon>Rotifera</taxon>
        <taxon>Eurotatoria</taxon>
        <taxon>Bdelloidea</taxon>
        <taxon>Adinetida</taxon>
        <taxon>Adinetidae</taxon>
        <taxon>Adineta</taxon>
    </lineage>
</organism>
<feature type="compositionally biased region" description="Low complexity" evidence="1">
    <location>
        <begin position="89"/>
        <end position="106"/>
    </location>
</feature>
<dbReference type="Proteomes" id="UP000663868">
    <property type="component" value="Unassembled WGS sequence"/>
</dbReference>
<name>A0A819Q9B8_9BILA</name>
<evidence type="ECO:0000313" key="3">
    <source>
        <dbReference type="Proteomes" id="UP000663868"/>
    </source>
</evidence>
<evidence type="ECO:0000256" key="1">
    <source>
        <dbReference type="SAM" id="MobiDB-lite"/>
    </source>
</evidence>
<dbReference type="AlphaFoldDB" id="A0A819Q9B8"/>
<proteinExistence type="predicted"/>
<feature type="compositionally biased region" description="Basic residues" evidence="1">
    <location>
        <begin position="72"/>
        <end position="88"/>
    </location>
</feature>
<sequence length="334" mass="40899">MNVNSTQVPHSPTESSSQINENDSNISQLLFTGTIITSQTPLITFNMANMIPSQRPIITNTSEHNNRSPRREARRRRRQRQRQRRRAQRQALQQQQIQQQQQQRQQQQRRQRQQQQQQRQRQQAHQQRQIQQAQQQQQRHSPGRTSQTQQERTPRWLERQFQWERERDRQWELRQNRRLRRQHRANCFNNRLYICGECQGSSEDSESEPLIEAYMWETMDPKERWEQEQINELEKIHVVDPFQQVIIMQDEFEQLQQIYHIQRFKEQEEHIQLQQWEQDNSIELQDPSILAYISQLEDDIKQLTQTDVIQTMDHEMIAEQKQQRNDQDVLHMEE</sequence>